<dbReference type="RefSeq" id="WP_222578744.1">
    <property type="nucleotide sequence ID" value="NZ_JAHVHU010000004.1"/>
</dbReference>
<dbReference type="Gene3D" id="3.20.20.150">
    <property type="entry name" value="Divalent-metal-dependent TIM barrel enzymes"/>
    <property type="match status" value="1"/>
</dbReference>
<protein>
    <submittedName>
        <fullName evidence="1">Metabolite traffic protein EboE</fullName>
    </submittedName>
</protein>
<sequence>MRTNSGHLSYCTNIHSGEDWSSHFQELSRHLPRIKKEVSPDEDMGIGLRINHQMARDLLEGNSLEVFQSWLEKNGFYVFTLNGFPYGSFHGEVIKDQVHAPDWTTTDRLAYTLRLFDILARLLPADVESGGISTSPLSYRYWHKSEKERNEALNKATDRIIEVAVYLDKLKDKFGKNLHLDLEPEPDGLIGNGEEFIQWYDSVLLTRANKVLKDSDVSSGNLGNFIRKHIQLCYDVCHMAVEFENQSDLINTLRHNNIPIGKIQLSSALRLKTGINPEELRKFDEPYYLHQVVIKKPDGALIRFRDLPAAFDTNENTDGEWRVHFHVPVFTKAYGVLSSTQDYLVEILDIHRKSPLTDHFEIETYTWDVLPDELQLPVSESIIREIETIQKWM</sequence>
<dbReference type="AlphaFoldDB" id="A0A953L630"/>
<keyword evidence="2" id="KW-1185">Reference proteome</keyword>
<comment type="caution">
    <text evidence="1">The sequence shown here is derived from an EMBL/GenBank/DDBJ whole genome shotgun (WGS) entry which is preliminary data.</text>
</comment>
<organism evidence="1 2">
    <name type="scientific">Membranihabitans marinus</name>
    <dbReference type="NCBI Taxonomy" id="1227546"/>
    <lineage>
        <taxon>Bacteria</taxon>
        <taxon>Pseudomonadati</taxon>
        <taxon>Bacteroidota</taxon>
        <taxon>Saprospiria</taxon>
        <taxon>Saprospirales</taxon>
        <taxon>Saprospiraceae</taxon>
        <taxon>Membranihabitans</taxon>
    </lineage>
</organism>
<dbReference type="NCBIfam" id="NF035939">
    <property type="entry name" value="TIM_EboE"/>
    <property type="match status" value="1"/>
</dbReference>
<dbReference type="EMBL" id="JAHVHU010000004">
    <property type="protein sequence ID" value="MBY5957222.1"/>
    <property type="molecule type" value="Genomic_DNA"/>
</dbReference>
<evidence type="ECO:0000313" key="2">
    <source>
        <dbReference type="Proteomes" id="UP000753961"/>
    </source>
</evidence>
<dbReference type="SUPFAM" id="SSF51658">
    <property type="entry name" value="Xylose isomerase-like"/>
    <property type="match status" value="1"/>
</dbReference>
<proteinExistence type="predicted"/>
<reference evidence="1" key="1">
    <citation type="submission" date="2021-06" db="EMBL/GenBank/DDBJ databases">
        <title>44 bacteria genomes isolated from Dapeng, Shenzhen.</title>
        <authorList>
            <person name="Zheng W."/>
            <person name="Yu S."/>
            <person name="Huang Y."/>
        </authorList>
    </citation>
    <scope>NUCLEOTIDE SEQUENCE</scope>
    <source>
        <strain evidence="1">DP5N28-2</strain>
    </source>
</reference>
<dbReference type="InterPro" id="IPR036237">
    <property type="entry name" value="Xyl_isomerase-like_sf"/>
</dbReference>
<evidence type="ECO:0000313" key="1">
    <source>
        <dbReference type="EMBL" id="MBY5957222.1"/>
    </source>
</evidence>
<accession>A0A953L630</accession>
<dbReference type="Proteomes" id="UP000753961">
    <property type="component" value="Unassembled WGS sequence"/>
</dbReference>
<name>A0A953L630_9BACT</name>
<gene>
    <name evidence="1" type="primary">eboE</name>
    <name evidence="1" type="ORF">KUV50_03680</name>
</gene>